<accession>A0A1Z8ARE5</accession>
<proteinExistence type="predicted"/>
<dbReference type="InterPro" id="IPR000073">
    <property type="entry name" value="AB_hydrolase_1"/>
</dbReference>
<gene>
    <name evidence="2" type="ORF">A9Q93_09680</name>
</gene>
<dbReference type="Pfam" id="PF00561">
    <property type="entry name" value="Abhydrolase_1"/>
    <property type="match status" value="1"/>
</dbReference>
<evidence type="ECO:0000313" key="3">
    <source>
        <dbReference type="Proteomes" id="UP000196102"/>
    </source>
</evidence>
<dbReference type="GO" id="GO:0016787">
    <property type="term" value="F:hydrolase activity"/>
    <property type="evidence" value="ECO:0007669"/>
    <property type="project" value="UniProtKB-KW"/>
</dbReference>
<sequence>MRIQSVTFTKISILLVLGLCLSSCTVLQWRSSDQEIKEKFEESYVNADISYFKVDSLNLKVRIQAVTEPDNSINLIFFHGSPSSLSAWDAYALDSTLREKANIYAIDRPGYGYSDFGNEMTSIQLQAQIMSALIKQKELKNVLTIGSSYGGPLAARIGYLNENVKAIVMISPAIDPENENDIWASRFTRWKLTRWLVPTSYRVAGDEKKVHAQELALIKDDWVKMTIPVYHLHDDKDDIVPYQNIEFTKKNFPNHKIVSFPERGHEIAWKNPDLIIPYLVELINSLLVKNTN</sequence>
<dbReference type="EMBL" id="MAAX01000154">
    <property type="protein sequence ID" value="OUS12863.1"/>
    <property type="molecule type" value="Genomic_DNA"/>
</dbReference>
<organism evidence="2 3">
    <name type="scientific">Nonlabens dokdonensis</name>
    <dbReference type="NCBI Taxonomy" id="328515"/>
    <lineage>
        <taxon>Bacteria</taxon>
        <taxon>Pseudomonadati</taxon>
        <taxon>Bacteroidota</taxon>
        <taxon>Flavobacteriia</taxon>
        <taxon>Flavobacteriales</taxon>
        <taxon>Flavobacteriaceae</taxon>
        <taxon>Nonlabens</taxon>
    </lineage>
</organism>
<reference evidence="3" key="1">
    <citation type="journal article" date="2017" name="Proc. Natl. Acad. Sci. U.S.A.">
        <title>Simulation of Deepwater Horizon oil plume reveals substrate specialization within a complex community of hydrocarbon-degraders.</title>
        <authorList>
            <person name="Hu P."/>
            <person name="Dubinsky E.A."/>
            <person name="Probst A.J."/>
            <person name="Wang J."/>
            <person name="Sieber C.M.K."/>
            <person name="Tom L.M."/>
            <person name="Gardinali P."/>
            <person name="Banfield J.F."/>
            <person name="Atlas R.M."/>
            <person name="Andersen G.L."/>
        </authorList>
    </citation>
    <scope>NUCLEOTIDE SEQUENCE [LARGE SCALE GENOMIC DNA]</scope>
</reference>
<keyword evidence="2" id="KW-0378">Hydrolase</keyword>
<comment type="caution">
    <text evidence="2">The sequence shown here is derived from an EMBL/GenBank/DDBJ whole genome shotgun (WGS) entry which is preliminary data.</text>
</comment>
<dbReference type="SUPFAM" id="SSF53474">
    <property type="entry name" value="alpha/beta-Hydrolases"/>
    <property type="match status" value="1"/>
</dbReference>
<protein>
    <submittedName>
        <fullName evidence="2">Alpha/beta hydrolase</fullName>
    </submittedName>
</protein>
<dbReference type="AlphaFoldDB" id="A0A1Z8ARE5"/>
<dbReference type="InterPro" id="IPR050266">
    <property type="entry name" value="AB_hydrolase_sf"/>
</dbReference>
<dbReference type="GO" id="GO:0016020">
    <property type="term" value="C:membrane"/>
    <property type="evidence" value="ECO:0007669"/>
    <property type="project" value="TreeGrafter"/>
</dbReference>
<dbReference type="Gene3D" id="3.40.50.1820">
    <property type="entry name" value="alpha/beta hydrolase"/>
    <property type="match status" value="1"/>
</dbReference>
<name>A0A1Z8ARE5_9FLAO</name>
<dbReference type="InterPro" id="IPR029058">
    <property type="entry name" value="AB_hydrolase_fold"/>
</dbReference>
<dbReference type="PANTHER" id="PTHR43798">
    <property type="entry name" value="MONOACYLGLYCEROL LIPASE"/>
    <property type="match status" value="1"/>
</dbReference>
<dbReference type="Proteomes" id="UP000196102">
    <property type="component" value="Unassembled WGS sequence"/>
</dbReference>
<dbReference type="RefSeq" id="WP_303687222.1">
    <property type="nucleotide sequence ID" value="NZ_CAJXYO010000009.1"/>
</dbReference>
<dbReference type="PANTHER" id="PTHR43798:SF33">
    <property type="entry name" value="HYDROLASE, PUTATIVE (AFU_ORTHOLOGUE AFUA_2G14860)-RELATED"/>
    <property type="match status" value="1"/>
</dbReference>
<evidence type="ECO:0000259" key="1">
    <source>
        <dbReference type="Pfam" id="PF00561"/>
    </source>
</evidence>
<feature type="domain" description="AB hydrolase-1" evidence="1">
    <location>
        <begin position="75"/>
        <end position="190"/>
    </location>
</feature>
<evidence type="ECO:0000313" key="2">
    <source>
        <dbReference type="EMBL" id="OUS12863.1"/>
    </source>
</evidence>